<dbReference type="HOGENOM" id="CLU_2618002_0_0_6"/>
<dbReference type="AlphaFoldDB" id="G3IRC2"/>
<accession>G3IRC2</accession>
<protein>
    <submittedName>
        <fullName evidence="1">Uncharacterized protein</fullName>
    </submittedName>
</protein>
<evidence type="ECO:0000313" key="2">
    <source>
        <dbReference type="Proteomes" id="UP000004664"/>
    </source>
</evidence>
<reference evidence="1 2" key="1">
    <citation type="submission" date="2011-06" db="EMBL/GenBank/DDBJ databases">
        <title>Genomic sequence of Methylobacter tundripaludum SV96.</title>
        <authorList>
            <consortium name="US DOE Joint Genome Institute"/>
            <person name="Lucas S."/>
            <person name="Han J."/>
            <person name="Lapidus A."/>
            <person name="Cheng J.-F."/>
            <person name="Goodwin L."/>
            <person name="Pitluck S."/>
            <person name="Held B."/>
            <person name="Detter J.C."/>
            <person name="Han C."/>
            <person name="Tapia R."/>
            <person name="Land M."/>
            <person name="Hauser L."/>
            <person name="Kyrpides N."/>
            <person name="Ivanova N."/>
            <person name="Ovchinnikova G."/>
            <person name="Pagani I."/>
            <person name="Klotz M.G."/>
            <person name="Dispirito A.A."/>
            <person name="Murrell J.C."/>
            <person name="Dunfield P."/>
            <person name="Kalyuzhnaya M.G."/>
            <person name="Svenning M."/>
            <person name="Trotsenko Y.A."/>
            <person name="Stein L.Y."/>
            <person name="Woyke T."/>
        </authorList>
    </citation>
    <scope>NUCLEOTIDE SEQUENCE [LARGE SCALE GENOMIC DNA]</scope>
    <source>
        <strain evidence="2">ATCC BAA-1195 / DSM 17260 / SV96</strain>
    </source>
</reference>
<evidence type="ECO:0000313" key="1">
    <source>
        <dbReference type="EMBL" id="EGW22133.1"/>
    </source>
</evidence>
<dbReference type="Proteomes" id="UP000004664">
    <property type="component" value="Unassembled WGS sequence"/>
</dbReference>
<name>G3IRC2_METTV</name>
<dbReference type="OrthoDB" id="7101994at2"/>
<keyword evidence="2" id="KW-1185">Reference proteome</keyword>
<organism evidence="1 2">
    <name type="scientific">Methylobacter tundripaludum (strain ATCC BAA-1195 / DSM 17260 / SV96)</name>
    <dbReference type="NCBI Taxonomy" id="697282"/>
    <lineage>
        <taxon>Bacteria</taxon>
        <taxon>Pseudomonadati</taxon>
        <taxon>Pseudomonadota</taxon>
        <taxon>Gammaproteobacteria</taxon>
        <taxon>Methylococcales</taxon>
        <taxon>Methylococcaceae</taxon>
        <taxon>Methylobacter</taxon>
    </lineage>
</organism>
<gene>
    <name evidence="1" type="ORF">Mettu_0934</name>
</gene>
<proteinExistence type="predicted"/>
<sequence>MAKKTLDWLALQIIAVFEERGLNAAYIEDTQKTLTGRDRLSVLLWCNNLDSDNKAALANRLHVNETDLATTLRTLQKI</sequence>
<dbReference type="EMBL" id="JH109152">
    <property type="protein sequence ID" value="EGW22133.1"/>
    <property type="molecule type" value="Genomic_DNA"/>
</dbReference>
<dbReference type="RefSeq" id="WP_006890108.1">
    <property type="nucleotide sequence ID" value="NZ_JH109152.1"/>
</dbReference>